<feature type="non-terminal residue" evidence="2">
    <location>
        <position position="117"/>
    </location>
</feature>
<feature type="non-terminal residue" evidence="2">
    <location>
        <position position="1"/>
    </location>
</feature>
<accession>A0ABR0LUW9</accession>
<dbReference type="Proteomes" id="UP001357485">
    <property type="component" value="Unassembled WGS sequence"/>
</dbReference>
<evidence type="ECO:0000313" key="2">
    <source>
        <dbReference type="EMBL" id="KAK5243823.1"/>
    </source>
</evidence>
<feature type="region of interest" description="Disordered" evidence="1">
    <location>
        <begin position="1"/>
        <end position="117"/>
    </location>
</feature>
<comment type="caution">
    <text evidence="2">The sequence shown here is derived from an EMBL/GenBank/DDBJ whole genome shotgun (WGS) entry which is preliminary data.</text>
</comment>
<keyword evidence="3" id="KW-1185">Reference proteome</keyword>
<dbReference type="EMBL" id="JAVRRA010009941">
    <property type="protein sequence ID" value="KAK5243823.1"/>
    <property type="molecule type" value="Genomic_DNA"/>
</dbReference>
<reference evidence="2 3" key="1">
    <citation type="submission" date="2023-08" db="EMBL/GenBank/DDBJ databases">
        <title>Black Yeasts Isolated from many extreme environments.</title>
        <authorList>
            <person name="Coleine C."/>
            <person name="Stajich J.E."/>
            <person name="Selbmann L."/>
        </authorList>
    </citation>
    <scope>NUCLEOTIDE SEQUENCE [LARGE SCALE GENOMIC DNA]</scope>
    <source>
        <strain evidence="2 3">CCFEE 536</strain>
    </source>
</reference>
<organism evidence="2 3">
    <name type="scientific">Cryomyces antarcticus</name>
    <dbReference type="NCBI Taxonomy" id="329879"/>
    <lineage>
        <taxon>Eukaryota</taxon>
        <taxon>Fungi</taxon>
        <taxon>Dikarya</taxon>
        <taxon>Ascomycota</taxon>
        <taxon>Pezizomycotina</taxon>
        <taxon>Dothideomycetes</taxon>
        <taxon>Dothideomycetes incertae sedis</taxon>
        <taxon>Cryomyces</taxon>
    </lineage>
</organism>
<gene>
    <name evidence="2" type="ORF">LTR16_007804</name>
</gene>
<protein>
    <submittedName>
        <fullName evidence="2">Uncharacterized protein</fullName>
    </submittedName>
</protein>
<proteinExistence type="predicted"/>
<name>A0ABR0LUW9_9PEZI</name>
<sequence length="117" mass="12283">LHTQGRPGPTFQRPAPVARVTKRNGKAASTSRASEGRSKRPKRASEPVAGPHAAAVIPPTLSRERLTSPGHVSTLPPTHPFLAGPAPRHPLNAHYTAPYVGQTPQGEIGRAEAPESA</sequence>
<evidence type="ECO:0000256" key="1">
    <source>
        <dbReference type="SAM" id="MobiDB-lite"/>
    </source>
</evidence>
<evidence type="ECO:0000313" key="3">
    <source>
        <dbReference type="Proteomes" id="UP001357485"/>
    </source>
</evidence>